<dbReference type="GO" id="GO:0016567">
    <property type="term" value="P:protein ubiquitination"/>
    <property type="evidence" value="ECO:0000318"/>
    <property type="project" value="GO_Central"/>
</dbReference>
<evidence type="ECO:0000256" key="1">
    <source>
        <dbReference type="ARBA" id="ARBA00000900"/>
    </source>
</evidence>
<evidence type="ECO:0000256" key="6">
    <source>
        <dbReference type="PROSITE-ProRule" id="PRU00175"/>
    </source>
</evidence>
<dbReference type="Proteomes" id="UP000029981">
    <property type="component" value="Chromosome 3"/>
</dbReference>
<dbReference type="OrthoDB" id="1886559at2759"/>
<evidence type="ECO:0000259" key="7">
    <source>
        <dbReference type="PROSITE" id="PS50089"/>
    </source>
</evidence>
<dbReference type="Pfam" id="PF13639">
    <property type="entry name" value="zf-RING_2"/>
    <property type="match status" value="1"/>
</dbReference>
<evidence type="ECO:0000256" key="4">
    <source>
        <dbReference type="ARBA" id="ARBA00022771"/>
    </source>
</evidence>
<reference evidence="8 9" key="2">
    <citation type="journal article" date="2009" name="PLoS ONE">
        <title>An integrated genetic and cytogenetic map of the cucumber genome.</title>
        <authorList>
            <person name="Ren Y."/>
            <person name="Zhang Z."/>
            <person name="Liu J."/>
            <person name="Staub J.E."/>
            <person name="Han Y."/>
            <person name="Cheng Z."/>
            <person name="Li X."/>
            <person name="Lu J."/>
            <person name="Miao H."/>
            <person name="Kang H."/>
            <person name="Xie B."/>
            <person name="Gu X."/>
            <person name="Wang X."/>
            <person name="Du Y."/>
            <person name="Jin W."/>
            <person name="Huang S."/>
        </authorList>
    </citation>
    <scope>NUCLEOTIDE SEQUENCE [LARGE SCALE GENOMIC DNA]</scope>
    <source>
        <strain evidence="9">cv. 9930</strain>
    </source>
</reference>
<keyword evidence="4 6" id="KW-0863">Zinc-finger</keyword>
<dbReference type="InterPro" id="IPR001841">
    <property type="entry name" value="Znf_RING"/>
</dbReference>
<dbReference type="AlphaFoldDB" id="A0A0A0LHI3"/>
<comment type="catalytic activity">
    <reaction evidence="1">
        <text>S-ubiquitinyl-[E2 ubiquitin-conjugating enzyme]-L-cysteine + [acceptor protein]-L-lysine = [E2 ubiquitin-conjugating enzyme]-L-cysteine + N(6)-ubiquitinyl-[acceptor protein]-L-lysine.</text>
        <dbReference type="EC" id="2.3.2.27"/>
    </reaction>
</comment>
<protein>
    <recommendedName>
        <fullName evidence="2">RING-type E3 ubiquitin transferase</fullName>
        <ecNumber evidence="2">2.3.2.27</ecNumber>
    </recommendedName>
</protein>
<keyword evidence="3" id="KW-0479">Metal-binding</keyword>
<evidence type="ECO:0000313" key="9">
    <source>
        <dbReference type="Proteomes" id="UP000029981"/>
    </source>
</evidence>
<dbReference type="Gene3D" id="3.30.40.10">
    <property type="entry name" value="Zinc/RING finger domain, C3HC4 (zinc finger)"/>
    <property type="match status" value="1"/>
</dbReference>
<accession>A0A0A0LHI3</accession>
<name>A0A0A0LHI3_CUCSA</name>
<evidence type="ECO:0000256" key="2">
    <source>
        <dbReference type="ARBA" id="ARBA00012483"/>
    </source>
</evidence>
<dbReference type="KEGG" id="csv:105435143"/>
<feature type="domain" description="RING-type" evidence="7">
    <location>
        <begin position="165"/>
        <end position="211"/>
    </location>
</feature>
<proteinExistence type="predicted"/>
<dbReference type="GO" id="GO:0005737">
    <property type="term" value="C:cytoplasm"/>
    <property type="evidence" value="ECO:0000318"/>
    <property type="project" value="GO_Central"/>
</dbReference>
<dbReference type="SUPFAM" id="SSF57850">
    <property type="entry name" value="RING/U-box"/>
    <property type="match status" value="1"/>
</dbReference>
<sequence length="215" mass="24144">MSSTTNLSLDCCVRSIPTTADKQLVEIRLRRFSKLVSPFSNQNIQQTFPTSISNALFHFPLPELELENPSLFHDFLLQFLSPADSAAIFHNISSFALQLAAGNLNLNFHLIATVDLLYTISINLNLNPPQYSPPVRNGVPASVMERLMNEKYDDGNGGEGMGGQCCVCYEDLNCEREEEKEEATRIPCGHVYHKSCILKWLNVNNSCPLCRSEFR</sequence>
<reference evidence="8 9" key="1">
    <citation type="journal article" date="2009" name="Nat. Genet.">
        <title>The genome of the cucumber, Cucumis sativus L.</title>
        <authorList>
            <person name="Huang S."/>
            <person name="Li R."/>
            <person name="Zhang Z."/>
            <person name="Li L."/>
            <person name="Gu X."/>
            <person name="Fan W."/>
            <person name="Lucas W.J."/>
            <person name="Wang X."/>
            <person name="Xie B."/>
            <person name="Ni P."/>
            <person name="Ren Y."/>
            <person name="Zhu H."/>
            <person name="Li J."/>
            <person name="Lin K."/>
            <person name="Jin W."/>
            <person name="Fei Z."/>
            <person name="Li G."/>
            <person name="Staub J."/>
            <person name="Kilian A."/>
            <person name="van der Vossen E.A."/>
            <person name="Wu Y."/>
            <person name="Guo J."/>
            <person name="He J."/>
            <person name="Jia Z."/>
            <person name="Ren Y."/>
            <person name="Tian G."/>
            <person name="Lu Y."/>
            <person name="Ruan J."/>
            <person name="Qian W."/>
            <person name="Wang M."/>
            <person name="Huang Q."/>
            <person name="Li B."/>
            <person name="Xuan Z."/>
            <person name="Cao J."/>
            <person name="Asan"/>
            <person name="Wu Z."/>
            <person name="Zhang J."/>
            <person name="Cai Q."/>
            <person name="Bai Y."/>
            <person name="Zhao B."/>
            <person name="Han Y."/>
            <person name="Li Y."/>
            <person name="Li X."/>
            <person name="Wang S."/>
            <person name="Shi Q."/>
            <person name="Liu S."/>
            <person name="Cho W.K."/>
            <person name="Kim J.Y."/>
            <person name="Xu Y."/>
            <person name="Heller-Uszynska K."/>
            <person name="Miao H."/>
            <person name="Cheng Z."/>
            <person name="Zhang S."/>
            <person name="Wu J."/>
            <person name="Yang Y."/>
            <person name="Kang H."/>
            <person name="Li M."/>
            <person name="Liang H."/>
            <person name="Ren X."/>
            <person name="Shi Z."/>
            <person name="Wen M."/>
            <person name="Jian M."/>
            <person name="Yang H."/>
            <person name="Zhang G."/>
            <person name="Yang Z."/>
            <person name="Chen R."/>
            <person name="Liu S."/>
            <person name="Li J."/>
            <person name="Ma L."/>
            <person name="Liu H."/>
            <person name="Zhou Y."/>
            <person name="Zhao J."/>
            <person name="Fang X."/>
            <person name="Li G."/>
            <person name="Fang L."/>
            <person name="Li Y."/>
            <person name="Liu D."/>
            <person name="Zheng H."/>
            <person name="Zhang Y."/>
            <person name="Qin N."/>
            <person name="Li Z."/>
            <person name="Yang G."/>
            <person name="Yang S."/>
            <person name="Bolund L."/>
            <person name="Kristiansen K."/>
            <person name="Zheng H."/>
            <person name="Li S."/>
            <person name="Zhang X."/>
            <person name="Yang H."/>
            <person name="Wang J."/>
            <person name="Sun R."/>
            <person name="Zhang B."/>
            <person name="Jiang S."/>
            <person name="Wang J."/>
            <person name="Du Y."/>
            <person name="Li S."/>
        </authorList>
    </citation>
    <scope>NUCLEOTIDE SEQUENCE [LARGE SCALE GENOMIC DNA]</scope>
    <source>
        <strain evidence="9">cv. 9930</strain>
    </source>
</reference>
<dbReference type="InterPro" id="IPR013083">
    <property type="entry name" value="Znf_RING/FYVE/PHD"/>
</dbReference>
<dbReference type="PROSITE" id="PS50089">
    <property type="entry name" value="ZF_RING_2"/>
    <property type="match status" value="1"/>
</dbReference>
<gene>
    <name evidence="8" type="ORF">Csa_3G889100</name>
</gene>
<keyword evidence="9" id="KW-1185">Reference proteome</keyword>
<dbReference type="EMBL" id="CM002924">
    <property type="protein sequence ID" value="KGN60202.1"/>
    <property type="molecule type" value="Genomic_DNA"/>
</dbReference>
<dbReference type="GO" id="GO:0061630">
    <property type="term" value="F:ubiquitin protein ligase activity"/>
    <property type="evidence" value="ECO:0000318"/>
    <property type="project" value="GO_Central"/>
</dbReference>
<reference evidence="8 9" key="3">
    <citation type="journal article" date="2010" name="BMC Genomics">
        <title>Transcriptome sequencing and comparative analysis of cucumber flowers with different sex types.</title>
        <authorList>
            <person name="Guo S."/>
            <person name="Zheng Y."/>
            <person name="Joung J.G."/>
            <person name="Liu S."/>
            <person name="Zhang Z."/>
            <person name="Crasta O.R."/>
            <person name="Sobral B.W."/>
            <person name="Xu Y."/>
            <person name="Huang S."/>
            <person name="Fei Z."/>
        </authorList>
    </citation>
    <scope>NUCLEOTIDE SEQUENCE [LARGE SCALE GENOMIC DNA]</scope>
    <source>
        <strain evidence="9">cv. 9930</strain>
    </source>
</reference>
<evidence type="ECO:0000256" key="3">
    <source>
        <dbReference type="ARBA" id="ARBA00022723"/>
    </source>
</evidence>
<reference evidence="8 9" key="4">
    <citation type="journal article" date="2011" name="BMC Genomics">
        <title>RNA-Seq improves annotation of protein-coding genes in the cucumber genome.</title>
        <authorList>
            <person name="Li Z."/>
            <person name="Zhang Z."/>
            <person name="Yan P."/>
            <person name="Huang S."/>
            <person name="Fei Z."/>
            <person name="Lin K."/>
        </authorList>
    </citation>
    <scope>NUCLEOTIDE SEQUENCE [LARGE SCALE GENOMIC DNA]</scope>
    <source>
        <strain evidence="9">cv. 9930</strain>
    </source>
</reference>
<evidence type="ECO:0000256" key="5">
    <source>
        <dbReference type="ARBA" id="ARBA00022833"/>
    </source>
</evidence>
<evidence type="ECO:0000313" key="8">
    <source>
        <dbReference type="EMBL" id="KGN60202.1"/>
    </source>
</evidence>
<dbReference type="PANTHER" id="PTHR15710">
    <property type="entry name" value="E3 UBIQUITIN-PROTEIN LIGASE PRAJA"/>
    <property type="match status" value="1"/>
</dbReference>
<dbReference type="SMART" id="SM00184">
    <property type="entry name" value="RING"/>
    <property type="match status" value="1"/>
</dbReference>
<organism evidence="8 9">
    <name type="scientific">Cucumis sativus</name>
    <name type="common">Cucumber</name>
    <dbReference type="NCBI Taxonomy" id="3659"/>
    <lineage>
        <taxon>Eukaryota</taxon>
        <taxon>Viridiplantae</taxon>
        <taxon>Streptophyta</taxon>
        <taxon>Embryophyta</taxon>
        <taxon>Tracheophyta</taxon>
        <taxon>Spermatophyta</taxon>
        <taxon>Magnoliopsida</taxon>
        <taxon>eudicotyledons</taxon>
        <taxon>Gunneridae</taxon>
        <taxon>Pentapetalae</taxon>
        <taxon>rosids</taxon>
        <taxon>fabids</taxon>
        <taxon>Cucurbitales</taxon>
        <taxon>Cucurbitaceae</taxon>
        <taxon>Benincaseae</taxon>
        <taxon>Cucumis</taxon>
    </lineage>
</organism>
<dbReference type="EC" id="2.3.2.27" evidence="2"/>
<keyword evidence="5" id="KW-0862">Zinc</keyword>
<dbReference type="GO" id="GO:0008270">
    <property type="term" value="F:zinc ion binding"/>
    <property type="evidence" value="ECO:0007669"/>
    <property type="project" value="UniProtKB-KW"/>
</dbReference>
<dbReference type="Gramene" id="KGN60202">
    <property type="protein sequence ID" value="KGN60202"/>
    <property type="gene ID" value="Csa_3G889100"/>
</dbReference>
<dbReference type="PANTHER" id="PTHR15710:SF196">
    <property type="entry name" value="F6A14.12 PROTEIN-RELATED"/>
    <property type="match status" value="1"/>
</dbReference>